<evidence type="ECO:0000313" key="3">
    <source>
        <dbReference type="EMBL" id="CAF3760454.1"/>
    </source>
</evidence>
<dbReference type="InterPro" id="IPR037448">
    <property type="entry name" value="Zig-8"/>
</dbReference>
<dbReference type="EMBL" id="CAJOBG010000117">
    <property type="protein sequence ID" value="CAF3760454.1"/>
    <property type="molecule type" value="Genomic_DNA"/>
</dbReference>
<dbReference type="InterPro" id="IPR003599">
    <property type="entry name" value="Ig_sub"/>
</dbReference>
<dbReference type="InterPro" id="IPR013106">
    <property type="entry name" value="Ig_V-set"/>
</dbReference>
<evidence type="ECO:0000313" key="4">
    <source>
        <dbReference type="Proteomes" id="UP000663856"/>
    </source>
</evidence>
<dbReference type="Proteomes" id="UP000663856">
    <property type="component" value="Unassembled WGS sequence"/>
</dbReference>
<comment type="caution">
    <text evidence="2">The sequence shown here is derived from an EMBL/GenBank/DDBJ whole genome shotgun (WGS) entry which is preliminary data.</text>
</comment>
<sequence>MTTTLRLLLPRATRDQSIIVSTTTSTIPPSISSNRRVVPFSIPTEWLVELFVFNGTLYFETTEEQTAYCHLLGVCLKPRSAIEEDAFQKDANHSMGYKHPSNFVCFLIFIVNINRLLGNTQSEIISTQDLVITHVNQTAKLSCIIKNRNQRHVTWSRIHLINETQKLTYFLYIDLLKYTSLSRYHLTCIVDQDNKEYWNLEIYQVHLSDQGYYSCVLAAVRPISKLFHLRVIGSTFDMQREQMISSLSLIDRSVSTNLLIIILLFTI</sequence>
<organism evidence="2 4">
    <name type="scientific">Rotaria magnacalcarata</name>
    <dbReference type="NCBI Taxonomy" id="392030"/>
    <lineage>
        <taxon>Eukaryota</taxon>
        <taxon>Metazoa</taxon>
        <taxon>Spiralia</taxon>
        <taxon>Gnathifera</taxon>
        <taxon>Rotifera</taxon>
        <taxon>Eurotatoria</taxon>
        <taxon>Bdelloidea</taxon>
        <taxon>Philodinida</taxon>
        <taxon>Philodinidae</taxon>
        <taxon>Rotaria</taxon>
    </lineage>
</organism>
<gene>
    <name evidence="3" type="ORF">OVN521_LOCUS1654</name>
    <name evidence="2" type="ORF">WKI299_LOCUS28034</name>
</gene>
<protein>
    <recommendedName>
        <fullName evidence="1">Immunoglobulin domain-containing protein</fullName>
    </recommendedName>
</protein>
<feature type="domain" description="Immunoglobulin" evidence="1">
    <location>
        <begin position="128"/>
        <end position="232"/>
    </location>
</feature>
<proteinExistence type="predicted"/>
<dbReference type="InterPro" id="IPR036179">
    <property type="entry name" value="Ig-like_dom_sf"/>
</dbReference>
<dbReference type="GO" id="GO:0050808">
    <property type="term" value="P:synapse organization"/>
    <property type="evidence" value="ECO:0007669"/>
    <property type="project" value="TreeGrafter"/>
</dbReference>
<dbReference type="Gene3D" id="2.60.40.10">
    <property type="entry name" value="Immunoglobulins"/>
    <property type="match status" value="1"/>
</dbReference>
<keyword evidence="5" id="KW-1185">Reference proteome</keyword>
<evidence type="ECO:0000313" key="2">
    <source>
        <dbReference type="EMBL" id="CAF2139469.1"/>
    </source>
</evidence>
<reference evidence="2" key="1">
    <citation type="submission" date="2021-02" db="EMBL/GenBank/DDBJ databases">
        <authorList>
            <person name="Nowell W R."/>
        </authorList>
    </citation>
    <scope>NUCLEOTIDE SEQUENCE</scope>
</reference>
<dbReference type="AlphaFoldDB" id="A0A816WWI7"/>
<dbReference type="Pfam" id="PF07686">
    <property type="entry name" value="V-set"/>
    <property type="match status" value="1"/>
</dbReference>
<dbReference type="Proteomes" id="UP000663866">
    <property type="component" value="Unassembled WGS sequence"/>
</dbReference>
<dbReference type="SMART" id="SM00409">
    <property type="entry name" value="IG"/>
    <property type="match status" value="1"/>
</dbReference>
<accession>A0A816WWI7</accession>
<name>A0A816WWI7_9BILA</name>
<dbReference type="PANTHER" id="PTHR23279">
    <property type="entry name" value="DEFECTIVE PROBOSCIS EXTENSION RESPONSE DPR -RELATED"/>
    <property type="match status" value="1"/>
</dbReference>
<dbReference type="InterPro" id="IPR013783">
    <property type="entry name" value="Ig-like_fold"/>
</dbReference>
<dbReference type="EMBL" id="CAJNRF010012301">
    <property type="protein sequence ID" value="CAF2139469.1"/>
    <property type="molecule type" value="Genomic_DNA"/>
</dbReference>
<dbReference type="PANTHER" id="PTHR23279:SF36">
    <property type="entry name" value="DEFECTIVE PROBOSCIS EXTENSION RESPONSE 9, ISOFORM A"/>
    <property type="match status" value="1"/>
</dbReference>
<dbReference type="SUPFAM" id="SSF48726">
    <property type="entry name" value="Immunoglobulin"/>
    <property type="match status" value="1"/>
</dbReference>
<evidence type="ECO:0000313" key="5">
    <source>
        <dbReference type="Proteomes" id="UP000663866"/>
    </source>
</evidence>
<evidence type="ECO:0000259" key="1">
    <source>
        <dbReference type="SMART" id="SM00409"/>
    </source>
</evidence>
<dbReference type="GO" id="GO:0032589">
    <property type="term" value="C:neuron projection membrane"/>
    <property type="evidence" value="ECO:0007669"/>
    <property type="project" value="TreeGrafter"/>
</dbReference>